<evidence type="ECO:0000313" key="2">
    <source>
        <dbReference type="Proteomes" id="UP000243778"/>
    </source>
</evidence>
<dbReference type="EMBL" id="FNNU01000006">
    <property type="protein sequence ID" value="SDX79655.1"/>
    <property type="molecule type" value="Genomic_DNA"/>
</dbReference>
<dbReference type="RefSeq" id="WP_090231195.1">
    <property type="nucleotide sequence ID" value="NZ_FNNU01000006.1"/>
</dbReference>
<dbReference type="STRING" id="1007099.SAMN05216287_3781"/>
<sequence>MLAHDEPIYDRINTLASREQARQQLAAQVADFERNGGQVQRLDGFQAATPPPPTSWNSSITRQRKIRRQHELLQQVLAEQIREVAITETKIGPFVHTASEVRRKLKARGIKVNTLQIEQIAAKYLIELRDDGRGRV</sequence>
<dbReference type="OrthoDB" id="6968071at2"/>
<dbReference type="Proteomes" id="UP000243778">
    <property type="component" value="Unassembled WGS sequence"/>
</dbReference>
<reference evidence="2" key="1">
    <citation type="submission" date="2016-10" db="EMBL/GenBank/DDBJ databases">
        <authorList>
            <person name="Varghese N."/>
            <person name="Submissions S."/>
        </authorList>
    </citation>
    <scope>NUCLEOTIDE SEQUENCE [LARGE SCALE GENOMIC DNA]</scope>
    <source>
        <strain evidence="2">NRRL B-59562</strain>
    </source>
</reference>
<dbReference type="AlphaFoldDB" id="A0A1H3EM33"/>
<evidence type="ECO:0000313" key="1">
    <source>
        <dbReference type="EMBL" id="SDX79655.1"/>
    </source>
</evidence>
<gene>
    <name evidence="1" type="ORF">SAMN05216287_3781</name>
</gene>
<protein>
    <submittedName>
        <fullName evidence="1">Uncharacterized protein</fullName>
    </submittedName>
</protein>
<proteinExistence type="predicted"/>
<keyword evidence="2" id="KW-1185">Reference proteome</keyword>
<accession>A0A1H3EM33</accession>
<organism evidence="1 2">
    <name type="scientific">Pseudomonas kuykendallii</name>
    <dbReference type="NCBI Taxonomy" id="1007099"/>
    <lineage>
        <taxon>Bacteria</taxon>
        <taxon>Pseudomonadati</taxon>
        <taxon>Pseudomonadota</taxon>
        <taxon>Gammaproteobacteria</taxon>
        <taxon>Pseudomonadales</taxon>
        <taxon>Pseudomonadaceae</taxon>
        <taxon>Pseudomonas</taxon>
    </lineage>
</organism>
<name>A0A1H3EM33_9PSED</name>